<evidence type="ECO:0000313" key="4">
    <source>
        <dbReference type="EMBL" id="MCG2623286.1"/>
    </source>
</evidence>
<accession>A0ABS9L9L4</accession>
<evidence type="ECO:0000313" key="5">
    <source>
        <dbReference type="Proteomes" id="UP001165368"/>
    </source>
</evidence>
<evidence type="ECO:0000259" key="3">
    <source>
        <dbReference type="Pfam" id="PF19843"/>
    </source>
</evidence>
<evidence type="ECO:0000256" key="1">
    <source>
        <dbReference type="SAM" id="MobiDB-lite"/>
    </source>
</evidence>
<proteinExistence type="predicted"/>
<feature type="compositionally biased region" description="Low complexity" evidence="1">
    <location>
        <begin position="34"/>
        <end position="56"/>
    </location>
</feature>
<reference evidence="4" key="1">
    <citation type="submission" date="2022-01" db="EMBL/GenBank/DDBJ databases">
        <authorList>
            <person name="Jo J.-H."/>
            <person name="Im W.-T."/>
        </authorList>
    </citation>
    <scope>NUCLEOTIDE SEQUENCE</scope>
    <source>
        <strain evidence="4">I2-34</strain>
    </source>
</reference>
<dbReference type="RefSeq" id="WP_237822432.1">
    <property type="nucleotide sequence ID" value="NZ_JAKLTQ010000012.1"/>
</dbReference>
<gene>
    <name evidence="4" type="ORF">LVY72_15410</name>
</gene>
<evidence type="ECO:0000256" key="2">
    <source>
        <dbReference type="SAM" id="SignalP"/>
    </source>
</evidence>
<sequence length="212" mass="22135">MTVPSARARISVVLAAACALALGACSGDAEGAGTPVPSASTPAAAPATATPSPTAVYKPASADGPAENVPVPKLPESAREKSVKGLKAFVKYWYALLNYAYESSNLGPLRDVTSTNCTRCEAVYDGLDRWASEKKWIVGGQVNVLQVSDNFVADTAGVYQSPVHIKMAGSELYGRGGKKVEDRSPSEMIDLFLATYGETGWVAHDVGVIEGP</sequence>
<dbReference type="Proteomes" id="UP001165368">
    <property type="component" value="Unassembled WGS sequence"/>
</dbReference>
<dbReference type="PROSITE" id="PS51257">
    <property type="entry name" value="PROKAR_LIPOPROTEIN"/>
    <property type="match status" value="1"/>
</dbReference>
<dbReference type="EMBL" id="JAKLTQ010000012">
    <property type="protein sequence ID" value="MCG2623286.1"/>
    <property type="molecule type" value="Genomic_DNA"/>
</dbReference>
<organism evidence="4 5">
    <name type="scientific">Arthrobacter hankyongi</name>
    <dbReference type="NCBI Taxonomy" id="2904801"/>
    <lineage>
        <taxon>Bacteria</taxon>
        <taxon>Bacillati</taxon>
        <taxon>Actinomycetota</taxon>
        <taxon>Actinomycetes</taxon>
        <taxon>Micrococcales</taxon>
        <taxon>Micrococcaceae</taxon>
        <taxon>Arthrobacter</taxon>
    </lineage>
</organism>
<keyword evidence="5" id="KW-1185">Reference proteome</keyword>
<keyword evidence="2" id="KW-0732">Signal</keyword>
<feature type="region of interest" description="Disordered" evidence="1">
    <location>
        <begin position="31"/>
        <end position="73"/>
    </location>
</feature>
<feature type="chain" id="PRO_5045247791" evidence="2">
    <location>
        <begin position="32"/>
        <end position="212"/>
    </location>
</feature>
<dbReference type="Pfam" id="PF19843">
    <property type="entry name" value="DUF6318"/>
    <property type="match status" value="1"/>
</dbReference>
<dbReference type="InterPro" id="IPR046281">
    <property type="entry name" value="DUF6318"/>
</dbReference>
<feature type="domain" description="DUF6318" evidence="3">
    <location>
        <begin position="56"/>
        <end position="205"/>
    </location>
</feature>
<feature type="signal peptide" evidence="2">
    <location>
        <begin position="1"/>
        <end position="31"/>
    </location>
</feature>
<comment type="caution">
    <text evidence="4">The sequence shown here is derived from an EMBL/GenBank/DDBJ whole genome shotgun (WGS) entry which is preliminary data.</text>
</comment>
<protein>
    <submittedName>
        <fullName evidence="4">DUF6318 family protein</fullName>
    </submittedName>
</protein>
<name>A0ABS9L9L4_9MICC</name>